<evidence type="ECO:0008006" key="9">
    <source>
        <dbReference type="Google" id="ProtNLM"/>
    </source>
</evidence>
<name>A0A134AD36_9FIRM</name>
<evidence type="ECO:0000256" key="5">
    <source>
        <dbReference type="ARBA" id="ARBA00023136"/>
    </source>
</evidence>
<keyword evidence="3 6" id="KW-0812">Transmembrane</keyword>
<dbReference type="PATRIC" id="fig|755172.3.peg.1319"/>
<reference evidence="8" key="1">
    <citation type="submission" date="2016-01" db="EMBL/GenBank/DDBJ databases">
        <authorList>
            <person name="Mitreva M."/>
            <person name="Pepin K.H."/>
            <person name="Mihindukulasuriya K.A."/>
            <person name="Fulton R."/>
            <person name="Fronick C."/>
            <person name="O'Laughlin M."/>
            <person name="Miner T."/>
            <person name="Herter B."/>
            <person name="Rosa B.A."/>
            <person name="Cordes M."/>
            <person name="Tomlinson C."/>
            <person name="Wollam A."/>
            <person name="Palsikar V.B."/>
            <person name="Mardis E.R."/>
            <person name="Wilson R.K."/>
        </authorList>
    </citation>
    <scope>NUCLEOTIDE SEQUENCE [LARGE SCALE GENOMIC DNA]</scope>
    <source>
        <strain evidence="8">DNF00729</strain>
    </source>
</reference>
<accession>A0A134AD36</accession>
<dbReference type="GO" id="GO:0005886">
    <property type="term" value="C:plasma membrane"/>
    <property type="evidence" value="ECO:0007669"/>
    <property type="project" value="UniProtKB-SubCell"/>
</dbReference>
<keyword evidence="8" id="KW-1185">Reference proteome</keyword>
<feature type="transmembrane region" description="Helical" evidence="6">
    <location>
        <begin position="54"/>
        <end position="75"/>
    </location>
</feature>
<comment type="caution">
    <text evidence="7">The sequence shown here is derived from an EMBL/GenBank/DDBJ whole genome shotgun (WGS) entry which is preliminary data.</text>
</comment>
<keyword evidence="4 6" id="KW-1133">Transmembrane helix</keyword>
<evidence type="ECO:0000256" key="3">
    <source>
        <dbReference type="ARBA" id="ARBA00022692"/>
    </source>
</evidence>
<gene>
    <name evidence="7" type="ORF">HMPREF1863_01359</name>
</gene>
<proteinExistence type="predicted"/>
<dbReference type="STRING" id="755172.HMPREF1863_01359"/>
<dbReference type="RefSeq" id="WP_068368712.1">
    <property type="nucleotide sequence ID" value="NZ_CAIJCT010000007.1"/>
</dbReference>
<sequence length="218" mass="23448">MLSHMLRRLELTKEEFFKIVLGCAIMAFGVINIHEPSRITEGGVLGLGLLLKKVFGVNLAYASPVLDGLCYALGFSMLGKRFLKKSGVATIAFAILYAIFDRIGPVLPNFYDVPFIAAIAGGIFIGCGCGIAVTAGGCAGGDDALAMVISKKMKWPISRAYLFTDFVVLGLSLSYIAPSRLIFSFLTTIVSSYLVGQFELKMNKPAWQVSQGSVEKNA</sequence>
<dbReference type="InterPro" id="IPR051461">
    <property type="entry name" value="UPF0750_membrane"/>
</dbReference>
<dbReference type="Pfam" id="PF02588">
    <property type="entry name" value="YitT_membrane"/>
    <property type="match status" value="1"/>
</dbReference>
<keyword evidence="2" id="KW-1003">Cell membrane</keyword>
<feature type="transmembrane region" description="Helical" evidence="6">
    <location>
        <begin position="160"/>
        <end position="176"/>
    </location>
</feature>
<dbReference type="AlphaFoldDB" id="A0A134AD36"/>
<organism evidence="7 8">
    <name type="scientific">Aedoeadaptatus coxii</name>
    <dbReference type="NCBI Taxonomy" id="755172"/>
    <lineage>
        <taxon>Bacteria</taxon>
        <taxon>Bacillati</taxon>
        <taxon>Bacillota</taxon>
        <taxon>Tissierellia</taxon>
        <taxon>Tissierellales</taxon>
        <taxon>Peptoniphilaceae</taxon>
        <taxon>Aedoeadaptatus</taxon>
    </lineage>
</organism>
<keyword evidence="5 6" id="KW-0472">Membrane</keyword>
<evidence type="ECO:0000256" key="4">
    <source>
        <dbReference type="ARBA" id="ARBA00022989"/>
    </source>
</evidence>
<dbReference type="Proteomes" id="UP000070442">
    <property type="component" value="Unassembled WGS sequence"/>
</dbReference>
<dbReference type="EMBL" id="LSDG01000040">
    <property type="protein sequence ID" value="KXB65631.1"/>
    <property type="molecule type" value="Genomic_DNA"/>
</dbReference>
<evidence type="ECO:0000313" key="7">
    <source>
        <dbReference type="EMBL" id="KXB65631.1"/>
    </source>
</evidence>
<dbReference type="InterPro" id="IPR003740">
    <property type="entry name" value="YitT"/>
</dbReference>
<dbReference type="PANTHER" id="PTHR33545:SF10">
    <property type="entry name" value="UPF0750 MEMBRANE PROTEIN YPJC"/>
    <property type="match status" value="1"/>
</dbReference>
<protein>
    <recommendedName>
        <fullName evidence="9">YitT family protein</fullName>
    </recommendedName>
</protein>
<evidence type="ECO:0000256" key="6">
    <source>
        <dbReference type="SAM" id="Phobius"/>
    </source>
</evidence>
<comment type="subcellular location">
    <subcellularLocation>
        <location evidence="1">Cell membrane</location>
        <topology evidence="1">Multi-pass membrane protein</topology>
    </subcellularLocation>
</comment>
<feature type="transmembrane region" description="Helical" evidence="6">
    <location>
        <begin position="82"/>
        <end position="100"/>
    </location>
</feature>
<dbReference type="OrthoDB" id="3182000at2"/>
<evidence type="ECO:0000313" key="8">
    <source>
        <dbReference type="Proteomes" id="UP000070442"/>
    </source>
</evidence>
<feature type="transmembrane region" description="Helical" evidence="6">
    <location>
        <begin position="16"/>
        <end position="34"/>
    </location>
</feature>
<evidence type="ECO:0000256" key="1">
    <source>
        <dbReference type="ARBA" id="ARBA00004651"/>
    </source>
</evidence>
<dbReference type="PANTHER" id="PTHR33545">
    <property type="entry name" value="UPF0750 MEMBRANE PROTEIN YITT-RELATED"/>
    <property type="match status" value="1"/>
</dbReference>
<feature type="transmembrane region" description="Helical" evidence="6">
    <location>
        <begin position="115"/>
        <end position="139"/>
    </location>
</feature>
<evidence type="ECO:0000256" key="2">
    <source>
        <dbReference type="ARBA" id="ARBA00022475"/>
    </source>
</evidence>